<dbReference type="CDD" id="cd00077">
    <property type="entry name" value="HDc"/>
    <property type="match status" value="1"/>
</dbReference>
<dbReference type="Pfam" id="PF01966">
    <property type="entry name" value="HD"/>
    <property type="match status" value="1"/>
</dbReference>
<dbReference type="GO" id="GO:0008832">
    <property type="term" value="F:dGTPase activity"/>
    <property type="evidence" value="ECO:0007669"/>
    <property type="project" value="TreeGrafter"/>
</dbReference>
<accession>A0A8J6UFG0</accession>
<dbReference type="Pfam" id="PF13286">
    <property type="entry name" value="HD_assoc"/>
    <property type="match status" value="1"/>
</dbReference>
<dbReference type="EMBL" id="JACXAF010000026">
    <property type="protein sequence ID" value="MBD1391004.1"/>
    <property type="molecule type" value="Genomic_DNA"/>
</dbReference>
<evidence type="ECO:0000256" key="3">
    <source>
        <dbReference type="SAM" id="MobiDB-lite"/>
    </source>
</evidence>
<protein>
    <recommendedName>
        <fullName evidence="2">Deoxyguanosinetriphosphate triphosphohydrolase-like protein</fullName>
    </recommendedName>
</protein>
<evidence type="ECO:0000256" key="2">
    <source>
        <dbReference type="HAMAP-Rule" id="MF_01212"/>
    </source>
</evidence>
<comment type="similarity">
    <text evidence="2">Belongs to the dGTPase family. Type 2 subfamily.</text>
</comment>
<dbReference type="InterPro" id="IPR006674">
    <property type="entry name" value="HD_domain"/>
</dbReference>
<dbReference type="GO" id="GO:0006203">
    <property type="term" value="P:dGTP catabolic process"/>
    <property type="evidence" value="ECO:0007669"/>
    <property type="project" value="TreeGrafter"/>
</dbReference>
<dbReference type="PROSITE" id="PS51831">
    <property type="entry name" value="HD"/>
    <property type="match status" value="1"/>
</dbReference>
<feature type="domain" description="HD" evidence="4">
    <location>
        <begin position="58"/>
        <end position="249"/>
    </location>
</feature>
<keyword evidence="6" id="KW-1185">Reference proteome</keyword>
<name>A0A8J6UFG0_9GAMM</name>
<comment type="caution">
    <text evidence="5">The sequence shown here is derived from an EMBL/GenBank/DDBJ whole genome shotgun (WGS) entry which is preliminary data.</text>
</comment>
<dbReference type="SMART" id="SM00471">
    <property type="entry name" value="HDc"/>
    <property type="match status" value="1"/>
</dbReference>
<dbReference type="RefSeq" id="WP_191146066.1">
    <property type="nucleotide sequence ID" value="NZ_JACXAF010000026.1"/>
</dbReference>
<evidence type="ECO:0000259" key="4">
    <source>
        <dbReference type="PROSITE" id="PS51831"/>
    </source>
</evidence>
<dbReference type="InterPro" id="IPR026875">
    <property type="entry name" value="PHydrolase_assoc_dom"/>
</dbReference>
<dbReference type="InterPro" id="IPR050135">
    <property type="entry name" value="dGTPase-like"/>
</dbReference>
<evidence type="ECO:0000256" key="1">
    <source>
        <dbReference type="ARBA" id="ARBA00022801"/>
    </source>
</evidence>
<dbReference type="Gene3D" id="1.10.3210.10">
    <property type="entry name" value="Hypothetical protein af1432"/>
    <property type="match status" value="2"/>
</dbReference>
<dbReference type="InterPro" id="IPR006261">
    <property type="entry name" value="dGTPase"/>
</dbReference>
<feature type="region of interest" description="Disordered" evidence="3">
    <location>
        <begin position="1"/>
        <end position="28"/>
    </location>
</feature>
<evidence type="ECO:0000313" key="6">
    <source>
        <dbReference type="Proteomes" id="UP000638014"/>
    </source>
</evidence>
<keyword evidence="1 2" id="KW-0378">Hydrolase</keyword>
<dbReference type="NCBIfam" id="NF041026">
    <property type="entry name" value="antiphage_dGTPase"/>
    <property type="match status" value="1"/>
</dbReference>
<dbReference type="InterPro" id="IPR023023">
    <property type="entry name" value="dNTPase_2"/>
</dbReference>
<sequence length="428" mass="49137">MNQDWSQRRSDENKERRDDHRSPYQRDRARVLHSAAFRRLQAKTQIHGVGSSDFYRTRLTHSLEASQIGSGIHAQLSSKYPDLKTLLGPVELIETLCLAHDLGHPPFGHGGETALHYMMRHHGGFEGNGQTFRIVTTLEPYTEYFGMNLARRSLLGLVKYPVLMANVHKPMMPDNQAISGRNLNTSQWHPAKALYDCDQRWFDWLLQPLSRADRHEFTRSSDRQDNHRKAIHKSLDCSIMELADDIAYGIHDLEDAITLNMVRRDEWLKAELALMEIDDQWLTTHIMAISEQLFSPFTYVRKNAIGALVNYFITAIEIQRNSDFAEPLLAYNAQLPASANQALAIFKRFVLERVIQSHQVQTAEYKGQQMIMAIFEAVASDPGRLLPMEARDQWRQQSSNNGQMRVIADWISSLTDQSAQRVYGELFA</sequence>
<dbReference type="PANTHER" id="PTHR11373">
    <property type="entry name" value="DEOXYNUCLEOSIDE TRIPHOSPHATE TRIPHOSPHOHYDROLASE"/>
    <property type="match status" value="1"/>
</dbReference>
<dbReference type="NCBIfam" id="NF003701">
    <property type="entry name" value="PRK05318.1"/>
    <property type="match status" value="1"/>
</dbReference>
<organism evidence="5 6">
    <name type="scientific">Neiella litorisoli</name>
    <dbReference type="NCBI Taxonomy" id="2771431"/>
    <lineage>
        <taxon>Bacteria</taxon>
        <taxon>Pseudomonadati</taxon>
        <taxon>Pseudomonadota</taxon>
        <taxon>Gammaproteobacteria</taxon>
        <taxon>Alteromonadales</taxon>
        <taxon>Echinimonadaceae</taxon>
        <taxon>Neiella</taxon>
    </lineage>
</organism>
<dbReference type="InterPro" id="IPR003607">
    <property type="entry name" value="HD/PDEase_dom"/>
</dbReference>
<dbReference type="NCBIfam" id="TIGR01353">
    <property type="entry name" value="dGTP_triPase"/>
    <property type="match status" value="1"/>
</dbReference>
<reference evidence="5" key="1">
    <citation type="submission" date="2020-09" db="EMBL/GenBank/DDBJ databases">
        <title>A novel bacterium of genus Neiella, isolated from South China Sea.</title>
        <authorList>
            <person name="Huang H."/>
            <person name="Mo K."/>
            <person name="Hu Y."/>
        </authorList>
    </citation>
    <scope>NUCLEOTIDE SEQUENCE</scope>
    <source>
        <strain evidence="5">HB171785</strain>
    </source>
</reference>
<dbReference type="SUPFAM" id="SSF109604">
    <property type="entry name" value="HD-domain/PDEase-like"/>
    <property type="match status" value="1"/>
</dbReference>
<dbReference type="PANTHER" id="PTHR11373:SF40">
    <property type="entry name" value="DEOXYGUANOSINETRIPHOSPHATE TRIPHOSPHOHYDROLASE-LIKE PROTEIN 2"/>
    <property type="match status" value="1"/>
</dbReference>
<dbReference type="AlphaFoldDB" id="A0A8J6UFG0"/>
<evidence type="ECO:0000313" key="5">
    <source>
        <dbReference type="EMBL" id="MBD1391004.1"/>
    </source>
</evidence>
<proteinExistence type="inferred from homology"/>
<dbReference type="HAMAP" id="MF_01212">
    <property type="entry name" value="dGTPase_type2"/>
    <property type="match status" value="1"/>
</dbReference>
<gene>
    <name evidence="5" type="ORF">IC617_16365</name>
</gene>
<dbReference type="Proteomes" id="UP000638014">
    <property type="component" value="Unassembled WGS sequence"/>
</dbReference>